<dbReference type="AlphaFoldDB" id="A0A2N6JWJ8"/>
<dbReference type="InterPro" id="IPR036514">
    <property type="entry name" value="SGNH_hydro_sf"/>
</dbReference>
<dbReference type="Proteomes" id="UP000235036">
    <property type="component" value="Unassembled WGS sequence"/>
</dbReference>
<name>A0A2N6JWJ8_FISMU</name>
<dbReference type="GO" id="GO:0016788">
    <property type="term" value="F:hydrolase activity, acting on ester bonds"/>
    <property type="evidence" value="ECO:0007669"/>
    <property type="project" value="InterPro"/>
</dbReference>
<accession>A0A2N6JWJ8</accession>
<keyword evidence="3" id="KW-1185">Reference proteome</keyword>
<evidence type="ECO:0000313" key="3">
    <source>
        <dbReference type="Proteomes" id="UP000235036"/>
    </source>
</evidence>
<keyword evidence="1" id="KW-0378">Hydrolase</keyword>
<dbReference type="CDD" id="cd01846">
    <property type="entry name" value="fatty_acyltransferase_like"/>
    <property type="match status" value="1"/>
</dbReference>
<dbReference type="PANTHER" id="PTHR45648">
    <property type="entry name" value="GDSL LIPASE/ACYLHYDROLASE FAMILY PROTEIN (AFU_ORTHOLOGUE AFUA_4G14700)"/>
    <property type="match status" value="1"/>
</dbReference>
<evidence type="ECO:0000256" key="1">
    <source>
        <dbReference type="ARBA" id="ARBA00022801"/>
    </source>
</evidence>
<evidence type="ECO:0000313" key="2">
    <source>
        <dbReference type="EMBL" id="PLZ84480.1"/>
    </source>
</evidence>
<dbReference type="EMBL" id="NRQW01000589">
    <property type="protein sequence ID" value="PLZ84480.1"/>
    <property type="molecule type" value="Genomic_DNA"/>
</dbReference>
<dbReference type="Pfam" id="PF00657">
    <property type="entry name" value="Lipase_GDSL"/>
    <property type="match status" value="1"/>
</dbReference>
<dbReference type="InterPro" id="IPR001087">
    <property type="entry name" value="GDSL"/>
</dbReference>
<comment type="caution">
    <text evidence="2">The sequence shown here is derived from an EMBL/GenBank/DDBJ whole genome shotgun (WGS) entry which is preliminary data.</text>
</comment>
<dbReference type="Gene3D" id="3.40.50.1110">
    <property type="entry name" value="SGNH hydrolase"/>
    <property type="match status" value="1"/>
</dbReference>
<dbReference type="PANTHER" id="PTHR45648:SF22">
    <property type="entry name" value="GDSL LIPASE_ACYLHYDROLASE FAMILY PROTEIN (AFU_ORTHOLOGUE AFUA_4G14700)"/>
    <property type="match status" value="1"/>
</dbReference>
<proteinExistence type="predicted"/>
<dbReference type="RefSeq" id="WP_016869364.1">
    <property type="nucleotide sequence ID" value="NZ_CAWNVR010000731.1"/>
</dbReference>
<reference evidence="2 3" key="1">
    <citation type="submission" date="2017-08" db="EMBL/GenBank/DDBJ databases">
        <title>Genomes of Fischerella (Mastigocladus) sp. strains.</title>
        <authorList>
            <person name="Miller S.R."/>
        </authorList>
    </citation>
    <scope>NUCLEOTIDE SEQUENCE [LARGE SCALE GENOMIC DNA]</scope>
    <source>
        <strain evidence="2 3">CCMEE 5323</strain>
    </source>
</reference>
<gene>
    <name evidence="2" type="ORF">CEN44_24750</name>
</gene>
<dbReference type="SUPFAM" id="SSF52266">
    <property type="entry name" value="SGNH hydrolase"/>
    <property type="match status" value="1"/>
</dbReference>
<protein>
    <submittedName>
        <fullName evidence="2">GDSL family lipase</fullName>
    </submittedName>
</protein>
<dbReference type="InterPro" id="IPR051058">
    <property type="entry name" value="GDSL_Est/Lipase"/>
</dbReference>
<sequence length="328" mass="35253">MKKELIAAGFLLISFLLPLKSLATTHISKIYVFGDSLSDPGNLYNATKSQIPPSPPYSDGRLSNGQVWVESLGDELGLSPTLFTELQNSTPTDGINYAFAGSSSGLSNTFVPESLLPGVLGQVGLFTRSLRESNQSADPNALYIVWGGSNDYVFGNVTDVSQPIANLSRSVSLLALAGAKNIMVINLPDLGKLPLTSGQENSSQLTSLSRKHNIALAATLINSLSAIPGVNIIPININSLFQRVRRFPSEFGLTNVTDACLVGDFDDIAQGNFTVCTNPNEYLFWDSVHPTTHVHRIVAETALSALDTQPVPAPWPNQESEDLLLLKQ</sequence>
<organism evidence="2 3">
    <name type="scientific">Fischerella muscicola CCMEE 5323</name>
    <dbReference type="NCBI Taxonomy" id="2019572"/>
    <lineage>
        <taxon>Bacteria</taxon>
        <taxon>Bacillati</taxon>
        <taxon>Cyanobacteriota</taxon>
        <taxon>Cyanophyceae</taxon>
        <taxon>Nostocales</taxon>
        <taxon>Hapalosiphonaceae</taxon>
        <taxon>Fischerella</taxon>
    </lineage>
</organism>